<dbReference type="InterPro" id="IPR020922">
    <property type="entry name" value="dITP/XTP_pyrophosphatase"/>
</dbReference>
<dbReference type="CDD" id="cd00515">
    <property type="entry name" value="HAM1"/>
    <property type="match status" value="1"/>
</dbReference>
<dbReference type="OrthoDB" id="372108at2157"/>
<comment type="cofactor">
    <cofactor evidence="10">
        <name>Mg(2+)</name>
        <dbReference type="ChEBI" id="CHEBI:18420"/>
    </cofactor>
    <text evidence="10">Binds 1 Mg(2+) ion per subunit.</text>
</comment>
<dbReference type="STRING" id="1392998.ANME2D_00614"/>
<evidence type="ECO:0000256" key="4">
    <source>
        <dbReference type="ARBA" id="ARBA00022741"/>
    </source>
</evidence>
<comment type="catalytic activity">
    <reaction evidence="9 10">
        <text>XTP + H2O = XMP + diphosphate + H(+)</text>
        <dbReference type="Rhea" id="RHEA:28610"/>
        <dbReference type="ChEBI" id="CHEBI:15377"/>
        <dbReference type="ChEBI" id="CHEBI:15378"/>
        <dbReference type="ChEBI" id="CHEBI:33019"/>
        <dbReference type="ChEBI" id="CHEBI:57464"/>
        <dbReference type="ChEBI" id="CHEBI:61314"/>
        <dbReference type="EC" id="3.6.1.66"/>
    </reaction>
</comment>
<keyword evidence="6 10" id="KW-0460">Magnesium</keyword>
<protein>
    <recommendedName>
        <fullName evidence="10">dITP/XTP pyrophosphatase</fullName>
        <ecNumber evidence="10">3.6.1.66</ecNumber>
    </recommendedName>
    <alternativeName>
        <fullName evidence="10">Non-canonical purine NTP pyrophosphatase</fullName>
    </alternativeName>
    <alternativeName>
        <fullName evidence="10">Non-standard purine NTP pyrophosphatase</fullName>
    </alternativeName>
    <alternativeName>
        <fullName evidence="10">Nucleoside-triphosphate diphosphatase</fullName>
    </alternativeName>
    <alternativeName>
        <fullName evidence="10">Nucleoside-triphosphate pyrophosphatase</fullName>
        <shortName evidence="10">NTPase</shortName>
    </alternativeName>
</protein>
<feature type="binding site" evidence="10">
    <location>
        <position position="163"/>
    </location>
    <ligand>
        <name>substrate</name>
    </ligand>
</feature>
<comment type="function">
    <text evidence="10">Pyrophosphatase that catalyzes the hydrolysis of nucleoside triphosphates to their monophosphate derivatives, with a high preference for the non-canonical purine nucleotides XTP (xanthosine triphosphate), dITP (deoxyinosine triphosphate) and ITP. Seems to function as a house-cleaning enzyme that removes non-canonical purine nucleotides from the nucleotide pool, thus preventing their incorporation into DNA/RNA and avoiding chromosomal lesions.</text>
</comment>
<dbReference type="HAMAP" id="MF_01405">
    <property type="entry name" value="Non_canon_purine_NTPase"/>
    <property type="match status" value="1"/>
</dbReference>
<keyword evidence="3 10" id="KW-0479">Metal-binding</keyword>
<feature type="binding site" evidence="10">
    <location>
        <position position="37"/>
    </location>
    <ligand>
        <name>Mg(2+)</name>
        <dbReference type="ChEBI" id="CHEBI:18420"/>
    </ligand>
</feature>
<comment type="subunit">
    <text evidence="2 10">Homodimer.</text>
</comment>
<keyword evidence="4 10" id="KW-0547">Nucleotide-binding</keyword>
<dbReference type="Pfam" id="PF01725">
    <property type="entry name" value="Ham1p_like"/>
    <property type="match status" value="1"/>
</dbReference>
<evidence type="ECO:0000256" key="1">
    <source>
        <dbReference type="ARBA" id="ARBA00008023"/>
    </source>
</evidence>
<organism evidence="12 13">
    <name type="scientific">Candidatus Methanoperedens nitratireducens</name>
    <dbReference type="NCBI Taxonomy" id="1392998"/>
    <lineage>
        <taxon>Archaea</taxon>
        <taxon>Methanobacteriati</taxon>
        <taxon>Methanobacteriota</taxon>
        <taxon>Stenosarchaea group</taxon>
        <taxon>Methanomicrobia</taxon>
        <taxon>Methanosarcinales</taxon>
        <taxon>ANME-2 cluster</taxon>
        <taxon>Candidatus Methanoperedentaceae</taxon>
        <taxon>Candidatus Methanoperedens</taxon>
    </lineage>
</organism>
<evidence type="ECO:0000256" key="11">
    <source>
        <dbReference type="RuleBase" id="RU003781"/>
    </source>
</evidence>
<evidence type="ECO:0000256" key="8">
    <source>
        <dbReference type="ARBA" id="ARBA00051875"/>
    </source>
</evidence>
<feature type="binding site" evidence="10">
    <location>
        <position position="67"/>
    </location>
    <ligand>
        <name>substrate</name>
    </ligand>
</feature>
<evidence type="ECO:0000256" key="6">
    <source>
        <dbReference type="ARBA" id="ARBA00022842"/>
    </source>
</evidence>
<evidence type="ECO:0000256" key="9">
    <source>
        <dbReference type="ARBA" id="ARBA00052017"/>
    </source>
</evidence>
<dbReference type="AlphaFoldDB" id="A0A284VRK2"/>
<dbReference type="PANTHER" id="PTHR11067">
    <property type="entry name" value="INOSINE TRIPHOSPHATE PYROPHOSPHATASE/HAM1 PROTEIN"/>
    <property type="match status" value="1"/>
</dbReference>
<feature type="binding site" evidence="10">
    <location>
        <begin position="168"/>
        <end position="169"/>
    </location>
    <ligand>
        <name>substrate</name>
    </ligand>
</feature>
<dbReference type="NCBIfam" id="TIGR00042">
    <property type="entry name" value="RdgB/HAM1 family non-canonical purine NTP pyrophosphatase"/>
    <property type="match status" value="1"/>
</dbReference>
<dbReference type="GO" id="GO:0035870">
    <property type="term" value="F:dITP diphosphatase activity"/>
    <property type="evidence" value="ECO:0007669"/>
    <property type="project" value="UniProtKB-UniRule"/>
</dbReference>
<feature type="active site" description="Proton acceptor" evidence="10">
    <location>
        <position position="66"/>
    </location>
</feature>
<dbReference type="EC" id="3.6.1.66" evidence="10"/>
<dbReference type="GO" id="GO:0017111">
    <property type="term" value="F:ribonucleoside triphosphate phosphatase activity"/>
    <property type="evidence" value="ECO:0007669"/>
    <property type="project" value="InterPro"/>
</dbReference>
<evidence type="ECO:0000313" key="13">
    <source>
        <dbReference type="Proteomes" id="UP000218615"/>
    </source>
</evidence>
<evidence type="ECO:0000256" key="3">
    <source>
        <dbReference type="ARBA" id="ARBA00022723"/>
    </source>
</evidence>
<reference evidence="13" key="1">
    <citation type="submission" date="2017-06" db="EMBL/GenBank/DDBJ databases">
        <authorList>
            <person name="Cremers G."/>
        </authorList>
    </citation>
    <scope>NUCLEOTIDE SEQUENCE [LARGE SCALE GENOMIC DNA]</scope>
</reference>
<dbReference type="GO" id="GO:0036220">
    <property type="term" value="F:ITP diphosphatase activity"/>
    <property type="evidence" value="ECO:0007669"/>
    <property type="project" value="UniProtKB-UniRule"/>
</dbReference>
<keyword evidence="5 10" id="KW-0378">Hydrolase</keyword>
<evidence type="ECO:0000256" key="10">
    <source>
        <dbReference type="HAMAP-Rule" id="MF_01405"/>
    </source>
</evidence>
<keyword evidence="13" id="KW-1185">Reference proteome</keyword>
<dbReference type="GO" id="GO:0009146">
    <property type="term" value="P:purine nucleoside triphosphate catabolic process"/>
    <property type="evidence" value="ECO:0007669"/>
    <property type="project" value="UniProtKB-UniRule"/>
</dbReference>
<feature type="binding site" evidence="10">
    <location>
        <begin position="8"/>
        <end position="13"/>
    </location>
    <ligand>
        <name>substrate</name>
    </ligand>
</feature>
<evidence type="ECO:0000256" key="5">
    <source>
        <dbReference type="ARBA" id="ARBA00022801"/>
    </source>
</evidence>
<dbReference type="GO" id="GO:0036222">
    <property type="term" value="F:XTP diphosphatase activity"/>
    <property type="evidence" value="ECO:0007669"/>
    <property type="project" value="UniProtKB-UniRule"/>
</dbReference>
<dbReference type="InterPro" id="IPR029001">
    <property type="entry name" value="ITPase-like_fam"/>
</dbReference>
<comment type="catalytic activity">
    <reaction evidence="10">
        <text>ITP + H2O = IMP + diphosphate + H(+)</text>
        <dbReference type="Rhea" id="RHEA:29399"/>
        <dbReference type="ChEBI" id="CHEBI:15377"/>
        <dbReference type="ChEBI" id="CHEBI:15378"/>
        <dbReference type="ChEBI" id="CHEBI:33019"/>
        <dbReference type="ChEBI" id="CHEBI:58053"/>
        <dbReference type="ChEBI" id="CHEBI:61402"/>
        <dbReference type="EC" id="3.6.1.66"/>
    </reaction>
</comment>
<comment type="similarity">
    <text evidence="1 10 11">Belongs to the HAM1 NTPase family.</text>
</comment>
<dbReference type="SUPFAM" id="SSF52972">
    <property type="entry name" value="ITPase-like"/>
    <property type="match status" value="1"/>
</dbReference>
<dbReference type="RefSeq" id="WP_096206467.1">
    <property type="nucleotide sequence ID" value="NZ_FZMP01000196.1"/>
</dbReference>
<dbReference type="GO" id="GO:0000166">
    <property type="term" value="F:nucleotide binding"/>
    <property type="evidence" value="ECO:0007669"/>
    <property type="project" value="UniProtKB-KW"/>
</dbReference>
<dbReference type="EMBL" id="FZMP01000196">
    <property type="protein sequence ID" value="SNQ61839.1"/>
    <property type="molecule type" value="Genomic_DNA"/>
</dbReference>
<dbReference type="Proteomes" id="UP000218615">
    <property type="component" value="Unassembled WGS sequence"/>
</dbReference>
<name>A0A284VRK2_9EURY</name>
<evidence type="ECO:0000313" key="12">
    <source>
        <dbReference type="EMBL" id="SNQ61839.1"/>
    </source>
</evidence>
<dbReference type="Gene3D" id="3.90.950.10">
    <property type="match status" value="1"/>
</dbReference>
<dbReference type="NCBIfam" id="NF011396">
    <property type="entry name" value="PRK14821.1"/>
    <property type="match status" value="1"/>
</dbReference>
<comment type="catalytic activity">
    <reaction evidence="8 10">
        <text>dITP + H2O = dIMP + diphosphate + H(+)</text>
        <dbReference type="Rhea" id="RHEA:28342"/>
        <dbReference type="ChEBI" id="CHEBI:15377"/>
        <dbReference type="ChEBI" id="CHEBI:15378"/>
        <dbReference type="ChEBI" id="CHEBI:33019"/>
        <dbReference type="ChEBI" id="CHEBI:61194"/>
        <dbReference type="ChEBI" id="CHEBI:61382"/>
        <dbReference type="EC" id="3.6.1.66"/>
    </reaction>
</comment>
<keyword evidence="7 10" id="KW-0546">Nucleotide metabolism</keyword>
<dbReference type="GO" id="GO:0046872">
    <property type="term" value="F:metal ion binding"/>
    <property type="evidence" value="ECO:0007669"/>
    <property type="project" value="UniProtKB-KW"/>
</dbReference>
<proteinExistence type="inferred from homology"/>
<sequence>MRKIIFVTGNPHKVREAAGILSPLGITVEQNNCGYPELQEEELEPIAAFGAEWASKKLNCEVMVDDSGLFIEALGGFPGPYSAYVFDTLGNKKILKLMEDETNRSAIFRCVIGYCRPGEKARVFTGEVAGEIAKNIRGSAGFGYDPIYEVDGVTFGEMDEYGKNKLSHRYRALVKFAEWLKRSINIV</sequence>
<dbReference type="FunFam" id="3.90.950.10:FF:000001">
    <property type="entry name" value="dITP/XTP pyrophosphatase"/>
    <property type="match status" value="1"/>
</dbReference>
<dbReference type="GO" id="GO:0005737">
    <property type="term" value="C:cytoplasm"/>
    <property type="evidence" value="ECO:0007669"/>
    <property type="project" value="TreeGrafter"/>
</dbReference>
<gene>
    <name evidence="12" type="ORF">MNV_50098</name>
</gene>
<dbReference type="GO" id="GO:0009117">
    <property type="term" value="P:nucleotide metabolic process"/>
    <property type="evidence" value="ECO:0007669"/>
    <property type="project" value="UniProtKB-KW"/>
</dbReference>
<dbReference type="InterPro" id="IPR002637">
    <property type="entry name" value="RdgB/HAM1"/>
</dbReference>
<dbReference type="PANTHER" id="PTHR11067:SF9">
    <property type="entry name" value="INOSINE TRIPHOSPHATE PYROPHOSPHATASE"/>
    <property type="match status" value="1"/>
</dbReference>
<feature type="binding site" evidence="10">
    <location>
        <position position="66"/>
    </location>
    <ligand>
        <name>Mg(2+)</name>
        <dbReference type="ChEBI" id="CHEBI:18420"/>
    </ligand>
</feature>
<accession>A0A284VRK2</accession>
<evidence type="ECO:0000256" key="7">
    <source>
        <dbReference type="ARBA" id="ARBA00023080"/>
    </source>
</evidence>
<evidence type="ECO:0000256" key="2">
    <source>
        <dbReference type="ARBA" id="ARBA00011738"/>
    </source>
</evidence>
<feature type="binding site" evidence="10">
    <location>
        <begin position="142"/>
        <end position="145"/>
    </location>
    <ligand>
        <name>substrate</name>
    </ligand>
</feature>